<dbReference type="PANTHER" id="PTHR43349:SF35">
    <property type="entry name" value="PHENYLCOUMARAN BENZYLIC ETHER REDUCTASE 1"/>
    <property type="match status" value="1"/>
</dbReference>
<dbReference type="EMBL" id="NMUH01001164">
    <property type="protein sequence ID" value="MQL89623.1"/>
    <property type="molecule type" value="Genomic_DNA"/>
</dbReference>
<feature type="region of interest" description="Disordered" evidence="2">
    <location>
        <begin position="98"/>
        <end position="119"/>
    </location>
</feature>
<reference evidence="4" key="1">
    <citation type="submission" date="2017-07" db="EMBL/GenBank/DDBJ databases">
        <title>Taro Niue Genome Assembly and Annotation.</title>
        <authorList>
            <person name="Atibalentja N."/>
            <person name="Keating K."/>
            <person name="Fields C.J."/>
        </authorList>
    </citation>
    <scope>NUCLEOTIDE SEQUENCE</scope>
    <source>
        <strain evidence="4">Niue_2</strain>
        <tissue evidence="4">Leaf</tissue>
    </source>
</reference>
<gene>
    <name evidence="4" type="ORF">Taro_022206</name>
</gene>
<organism evidence="4 5">
    <name type="scientific">Colocasia esculenta</name>
    <name type="common">Wild taro</name>
    <name type="synonym">Arum esculentum</name>
    <dbReference type="NCBI Taxonomy" id="4460"/>
    <lineage>
        <taxon>Eukaryota</taxon>
        <taxon>Viridiplantae</taxon>
        <taxon>Streptophyta</taxon>
        <taxon>Embryophyta</taxon>
        <taxon>Tracheophyta</taxon>
        <taxon>Spermatophyta</taxon>
        <taxon>Magnoliopsida</taxon>
        <taxon>Liliopsida</taxon>
        <taxon>Araceae</taxon>
        <taxon>Aroideae</taxon>
        <taxon>Colocasieae</taxon>
        <taxon>Colocasia</taxon>
    </lineage>
</organism>
<evidence type="ECO:0000313" key="4">
    <source>
        <dbReference type="EMBL" id="MQL89623.1"/>
    </source>
</evidence>
<dbReference type="OrthoDB" id="419598at2759"/>
<evidence type="ECO:0000313" key="5">
    <source>
        <dbReference type="Proteomes" id="UP000652761"/>
    </source>
</evidence>
<dbReference type="AlphaFoldDB" id="A0A843VAM0"/>
<feature type="compositionally biased region" description="Low complexity" evidence="2">
    <location>
        <begin position="105"/>
        <end position="116"/>
    </location>
</feature>
<evidence type="ECO:0000259" key="3">
    <source>
        <dbReference type="Pfam" id="PF05368"/>
    </source>
</evidence>
<dbReference type="Proteomes" id="UP000652761">
    <property type="component" value="Unassembled WGS sequence"/>
</dbReference>
<dbReference type="InterPro" id="IPR008030">
    <property type="entry name" value="NmrA-like"/>
</dbReference>
<keyword evidence="5" id="KW-1185">Reference proteome</keyword>
<protein>
    <recommendedName>
        <fullName evidence="3">NmrA-like domain-containing protein</fullName>
    </recommendedName>
</protein>
<feature type="domain" description="NmrA-like" evidence="3">
    <location>
        <begin position="21"/>
        <end position="93"/>
    </location>
</feature>
<dbReference type="InterPro" id="IPR036291">
    <property type="entry name" value="NAD(P)-bd_dom_sf"/>
</dbReference>
<dbReference type="InterPro" id="IPR050608">
    <property type="entry name" value="NmrA-type/Isoflavone_red_sf"/>
</dbReference>
<proteinExistence type="inferred from homology"/>
<evidence type="ECO:0000256" key="1">
    <source>
        <dbReference type="ARBA" id="ARBA00005725"/>
    </source>
</evidence>
<feature type="non-terminal residue" evidence="4">
    <location>
        <position position="1"/>
    </location>
</feature>
<dbReference type="SUPFAM" id="SSF51735">
    <property type="entry name" value="NAD(P)-binding Rossmann-fold domains"/>
    <property type="match status" value="1"/>
</dbReference>
<evidence type="ECO:0000256" key="2">
    <source>
        <dbReference type="SAM" id="MobiDB-lite"/>
    </source>
</evidence>
<feature type="domain" description="NmrA-like" evidence="3">
    <location>
        <begin position="139"/>
        <end position="235"/>
    </location>
</feature>
<dbReference type="PANTHER" id="PTHR43349">
    <property type="entry name" value="PINORESINOL REDUCTASE-RELATED"/>
    <property type="match status" value="1"/>
</dbReference>
<dbReference type="Gene3D" id="3.40.50.720">
    <property type="entry name" value="NAD(P)-binding Rossmann-like Domain"/>
    <property type="match status" value="1"/>
</dbReference>
<comment type="similarity">
    <text evidence="1">Belongs to the NmrA-type oxidoreductase family. Isoflavone reductase subfamily.</text>
</comment>
<name>A0A843VAM0_COLES</name>
<accession>A0A843VAM0</accession>
<comment type="caution">
    <text evidence="4">The sequence shown here is derived from an EMBL/GenBank/DDBJ whole genome shotgun (WGS) entry which is preliminary data.</text>
</comment>
<dbReference type="Pfam" id="PF05368">
    <property type="entry name" value="NmrA"/>
    <property type="match status" value="2"/>
</dbReference>
<sequence>LVSPLINGLGWIGPSGSSTECIGRFIMEASAKVGNPTFLLIRKSTAESTDPNKAKLLQGFKDAGVTFLYGDLYDHESLVSAIKQVDVVISTVGTGQVPERARCQSRPGSSLPSRRPATSSDSPNIFFLFKLTEFLRFSQRFFPSEFGNDVDRVHAVEPAKSAFEGKAKIRRLLEVEGIPHTIVSSNFFAGYFLPSLAQPGFLSSPPRDKVIILGDGNPKAIFVNGEDIGTYTILAPNTCWARMGPNRLMWVLVTLIH</sequence>